<dbReference type="EMBL" id="JANPWB010000008">
    <property type="protein sequence ID" value="KAJ1163719.1"/>
    <property type="molecule type" value="Genomic_DNA"/>
</dbReference>
<reference evidence="2" key="1">
    <citation type="journal article" date="2022" name="bioRxiv">
        <title>Sequencing and chromosome-scale assembly of the giantPleurodeles waltlgenome.</title>
        <authorList>
            <person name="Brown T."/>
            <person name="Elewa A."/>
            <person name="Iarovenko S."/>
            <person name="Subramanian E."/>
            <person name="Araus A.J."/>
            <person name="Petzold A."/>
            <person name="Susuki M."/>
            <person name="Suzuki K.-i.T."/>
            <person name="Hayashi T."/>
            <person name="Toyoda A."/>
            <person name="Oliveira C."/>
            <person name="Osipova E."/>
            <person name="Leigh N.D."/>
            <person name="Simon A."/>
            <person name="Yun M.H."/>
        </authorList>
    </citation>
    <scope>NUCLEOTIDE SEQUENCE</scope>
    <source>
        <strain evidence="2">20211129_DDA</strain>
        <tissue evidence="2">Liver</tissue>
    </source>
</reference>
<dbReference type="AlphaFoldDB" id="A0AAV7SI30"/>
<feature type="chain" id="PRO_5043440200" evidence="1">
    <location>
        <begin position="30"/>
        <end position="106"/>
    </location>
</feature>
<gene>
    <name evidence="2" type="ORF">NDU88_004172</name>
</gene>
<accession>A0AAV7SI30</accession>
<comment type="caution">
    <text evidence="2">The sequence shown here is derived from an EMBL/GenBank/DDBJ whole genome shotgun (WGS) entry which is preliminary data.</text>
</comment>
<evidence type="ECO:0000256" key="1">
    <source>
        <dbReference type="SAM" id="SignalP"/>
    </source>
</evidence>
<organism evidence="2 3">
    <name type="scientific">Pleurodeles waltl</name>
    <name type="common">Iberian ribbed newt</name>
    <dbReference type="NCBI Taxonomy" id="8319"/>
    <lineage>
        <taxon>Eukaryota</taxon>
        <taxon>Metazoa</taxon>
        <taxon>Chordata</taxon>
        <taxon>Craniata</taxon>
        <taxon>Vertebrata</taxon>
        <taxon>Euteleostomi</taxon>
        <taxon>Amphibia</taxon>
        <taxon>Batrachia</taxon>
        <taxon>Caudata</taxon>
        <taxon>Salamandroidea</taxon>
        <taxon>Salamandridae</taxon>
        <taxon>Pleurodelinae</taxon>
        <taxon>Pleurodeles</taxon>
    </lineage>
</organism>
<feature type="signal peptide" evidence="1">
    <location>
        <begin position="1"/>
        <end position="29"/>
    </location>
</feature>
<keyword evidence="3" id="KW-1185">Reference proteome</keyword>
<name>A0AAV7SI30_PLEWA</name>
<dbReference type="Proteomes" id="UP001066276">
    <property type="component" value="Chromosome 4_2"/>
</dbReference>
<keyword evidence="1" id="KW-0732">Signal</keyword>
<evidence type="ECO:0000313" key="3">
    <source>
        <dbReference type="Proteomes" id="UP001066276"/>
    </source>
</evidence>
<proteinExistence type="predicted"/>
<evidence type="ECO:0000313" key="2">
    <source>
        <dbReference type="EMBL" id="KAJ1163719.1"/>
    </source>
</evidence>
<sequence length="106" mass="11860">MGFWRKVERTLSQLLGLLGVLENLGGQRCEQIMVGVATVVANLWNYSRNPTLTEWWPVMDTCAKMEQRVTKHEAACRNTPRSEAGDGHTVDLKELGEGAVVKNVVY</sequence>
<protein>
    <submittedName>
        <fullName evidence="2">Uncharacterized protein</fullName>
    </submittedName>
</protein>